<keyword evidence="2" id="KW-1185">Reference proteome</keyword>
<evidence type="ECO:0000313" key="2">
    <source>
        <dbReference type="Proteomes" id="UP001164250"/>
    </source>
</evidence>
<accession>A0ACC1AB12</accession>
<comment type="caution">
    <text evidence="1">The sequence shown here is derived from an EMBL/GenBank/DDBJ whole genome shotgun (WGS) entry which is preliminary data.</text>
</comment>
<protein>
    <submittedName>
        <fullName evidence="1">Uncharacterized protein</fullName>
    </submittedName>
</protein>
<organism evidence="1 2">
    <name type="scientific">Pistacia atlantica</name>
    <dbReference type="NCBI Taxonomy" id="434234"/>
    <lineage>
        <taxon>Eukaryota</taxon>
        <taxon>Viridiplantae</taxon>
        <taxon>Streptophyta</taxon>
        <taxon>Embryophyta</taxon>
        <taxon>Tracheophyta</taxon>
        <taxon>Spermatophyta</taxon>
        <taxon>Magnoliopsida</taxon>
        <taxon>eudicotyledons</taxon>
        <taxon>Gunneridae</taxon>
        <taxon>Pentapetalae</taxon>
        <taxon>rosids</taxon>
        <taxon>malvids</taxon>
        <taxon>Sapindales</taxon>
        <taxon>Anacardiaceae</taxon>
        <taxon>Pistacia</taxon>
    </lineage>
</organism>
<name>A0ACC1AB12_9ROSI</name>
<evidence type="ECO:0000313" key="1">
    <source>
        <dbReference type="EMBL" id="KAJ0084534.1"/>
    </source>
</evidence>
<dbReference type="Proteomes" id="UP001164250">
    <property type="component" value="Chromosome 11"/>
</dbReference>
<dbReference type="EMBL" id="CM047907">
    <property type="protein sequence ID" value="KAJ0084534.1"/>
    <property type="molecule type" value="Genomic_DNA"/>
</dbReference>
<proteinExistence type="predicted"/>
<gene>
    <name evidence="1" type="ORF">Patl1_30154</name>
</gene>
<reference evidence="2" key="1">
    <citation type="journal article" date="2023" name="G3 (Bethesda)">
        <title>Genome assembly and association tests identify interacting loci associated with vigor, precocity, and sex in interspecific pistachio rootstocks.</title>
        <authorList>
            <person name="Palmer W."/>
            <person name="Jacygrad E."/>
            <person name="Sagayaradj S."/>
            <person name="Cavanaugh K."/>
            <person name="Han R."/>
            <person name="Bertier L."/>
            <person name="Beede B."/>
            <person name="Kafkas S."/>
            <person name="Golino D."/>
            <person name="Preece J."/>
            <person name="Michelmore R."/>
        </authorList>
    </citation>
    <scope>NUCLEOTIDE SEQUENCE [LARGE SCALE GENOMIC DNA]</scope>
</reference>
<sequence length="443" mass="49909">MYKTKLQELCHEKRWRLPSYSSMKDGPDHNPRFKSSVSVNGLSFHSSVSSKSYKHSQNDAAMLAYLHFTTSPGVQPSVGEPEIGETFKGPEIYLQVSPDKNDVQCQYKYRLQNYARCKILESPVYYSITEGPAHAPRFKATVTVDGHTFESLEFFTNLKQAEHAAAKVALTSLSFDGFQEEDYGFYKNLLQEFCQREDLSMPEYKTKKSGASHMPTFFCTVEVEGEVFYGTAGKSKKVAEIKAAKVAYTALIESMLVFFYCILPMVDRVREMGYLLLPLRWIELRNLLVSQTWQSLLTPKILQEKSSVSSSLVAKYAYNSEDDKMAITQLVEEVHSTERKSSSDESIPCMDDTLSSFHMPTSPEGCSFPSPPMTMTQLPDVSSLSISNSSVGTPTETRSYLLCKRVRVYTCIPEIIFSSGITLLPISNNQWVAVSLEFPNETN</sequence>